<dbReference type="Gene3D" id="1.10.150.20">
    <property type="entry name" value="5' to 3' exonuclease, C-terminal subdomain"/>
    <property type="match status" value="1"/>
</dbReference>
<dbReference type="PANTHER" id="PTHR47810">
    <property type="entry name" value="DNA LIGASE"/>
    <property type="match status" value="1"/>
</dbReference>
<dbReference type="GO" id="GO:0003911">
    <property type="term" value="F:DNA ligase (NAD+) activity"/>
    <property type="evidence" value="ECO:0007669"/>
    <property type="project" value="UniProtKB-UniRule"/>
</dbReference>
<evidence type="ECO:0000256" key="5">
    <source>
        <dbReference type="ARBA" id="ARBA00023204"/>
    </source>
</evidence>
<dbReference type="InterPro" id="IPR033136">
    <property type="entry name" value="DNA_ligase_CS"/>
</dbReference>
<dbReference type="AlphaFoldDB" id="A0A5J6QEE4"/>
<keyword evidence="8" id="KW-0732">Signal</keyword>
<dbReference type="InterPro" id="IPR013840">
    <property type="entry name" value="DNAligase_N"/>
</dbReference>
<comment type="function">
    <text evidence="7">Catalyzes the formation of phosphodiester linkages between 5'-phosphoryl and 3'-hydroxyl groups in double-stranded DNA using NAD as a coenzyme and as the energy source for the reaction.</text>
</comment>
<evidence type="ECO:0000256" key="1">
    <source>
        <dbReference type="ARBA" id="ARBA00022598"/>
    </source>
</evidence>
<dbReference type="SMART" id="SM00532">
    <property type="entry name" value="LIGANc"/>
    <property type="match status" value="1"/>
</dbReference>
<dbReference type="InterPro" id="IPR010994">
    <property type="entry name" value="RuvA_2-like"/>
</dbReference>
<sequence length="556" mass="61420">MKTWIPLPFLLPCLALADACPDWPAGRASAELSTLGNRLAEWDRAYHREGRSMVDDELYDQARARLARLNECFPAAALPLRSPLAASDGKARHPVPQSGLDKLRDIDDLRRWLGQRRDLWVQPKVDGVAVTLVYRGDRLAQAISRGDGGHGQDWTRQARRIAAIPAFLPGIGNGVLQGELYWRLESHVQAERGGQGARGKVAGLLNRHELKQRDATGIGLFVWDWPDGPAPMEDRLHGLQAMGFADANALTQPVASAEDIAAWRERWYRSPLSFASDGVVIRQGTRPAARQWKPQPPNWAVAWKYPFAKALAEVRAVEFKVGRTGRVTPLLKLKPVELDGRRIQRVGLGSLKRWRELDVRPGDQVAIALAGLTIPRMEAVVLRATERPRVEAPAPGRYHALSCFRAEPGCREQFLSRLEWLGGPKGLDLNGLGRGTWARLELEALLDWLSLDAAALAAKPGIGSTRSAALVQSFAEARGRPFEQWLRALGLPPTGSARLEGDWTNLSRRTPEDWRKREGLGPVRAAQLAAFFQHPEVRALADRLQAEGVAGFGAPQ</sequence>
<dbReference type="Gene3D" id="2.40.50.140">
    <property type="entry name" value="Nucleic acid-binding proteins"/>
    <property type="match status" value="1"/>
</dbReference>
<dbReference type="KEGG" id="plal:FXN65_01740"/>
<dbReference type="Pfam" id="PF01653">
    <property type="entry name" value="DNA_ligase_aden"/>
    <property type="match status" value="1"/>
</dbReference>
<dbReference type="NCBIfam" id="NF005987">
    <property type="entry name" value="PRK08097.1"/>
    <property type="match status" value="1"/>
</dbReference>
<evidence type="ECO:0000256" key="3">
    <source>
        <dbReference type="ARBA" id="ARBA00022763"/>
    </source>
</evidence>
<dbReference type="Gene3D" id="1.10.287.610">
    <property type="entry name" value="Helix hairpin bin"/>
    <property type="match status" value="1"/>
</dbReference>
<evidence type="ECO:0000259" key="9">
    <source>
        <dbReference type="SMART" id="SM00532"/>
    </source>
</evidence>
<name>A0A5J6QEE4_9GAMM</name>
<organism evidence="10 11">
    <name type="scientific">Metapseudomonas lalkuanensis</name>
    <dbReference type="NCBI Taxonomy" id="2604832"/>
    <lineage>
        <taxon>Bacteria</taxon>
        <taxon>Pseudomonadati</taxon>
        <taxon>Pseudomonadota</taxon>
        <taxon>Gammaproteobacteria</taxon>
        <taxon>Pseudomonadales</taxon>
        <taxon>Pseudomonadaceae</taxon>
        <taxon>Metapseudomonas</taxon>
    </lineage>
</organism>
<keyword evidence="2 7" id="KW-0235">DNA replication</keyword>
<keyword evidence="11" id="KW-1185">Reference proteome</keyword>
<evidence type="ECO:0000256" key="4">
    <source>
        <dbReference type="ARBA" id="ARBA00023027"/>
    </source>
</evidence>
<evidence type="ECO:0000313" key="11">
    <source>
        <dbReference type="Proteomes" id="UP000327179"/>
    </source>
</evidence>
<dbReference type="EMBL" id="CP043311">
    <property type="protein sequence ID" value="QEY60827.1"/>
    <property type="molecule type" value="Genomic_DNA"/>
</dbReference>
<dbReference type="RefSeq" id="WP_151131372.1">
    <property type="nucleotide sequence ID" value="NZ_CP043311.1"/>
</dbReference>
<dbReference type="SUPFAM" id="SSF50249">
    <property type="entry name" value="Nucleic acid-binding proteins"/>
    <property type="match status" value="1"/>
</dbReference>
<dbReference type="HAMAP" id="MF_01587">
    <property type="entry name" value="DNA_ligase_B"/>
    <property type="match status" value="1"/>
</dbReference>
<gene>
    <name evidence="7 10" type="primary">ligB</name>
    <name evidence="10" type="ORF">FXN65_01740</name>
</gene>
<comment type="catalytic activity">
    <reaction evidence="6 7">
        <text>NAD(+) + (deoxyribonucleotide)n-3'-hydroxyl + 5'-phospho-(deoxyribonucleotide)m = (deoxyribonucleotide)n+m + AMP + beta-nicotinamide D-nucleotide.</text>
        <dbReference type="EC" id="6.5.1.2"/>
    </reaction>
</comment>
<keyword evidence="3 7" id="KW-0227">DNA damage</keyword>
<dbReference type="PANTHER" id="PTHR47810:SF1">
    <property type="entry name" value="DNA LIGASE B"/>
    <property type="match status" value="1"/>
</dbReference>
<dbReference type="GO" id="GO:0006260">
    <property type="term" value="P:DNA replication"/>
    <property type="evidence" value="ECO:0007669"/>
    <property type="project" value="UniProtKB-KW"/>
</dbReference>
<evidence type="ECO:0000313" key="10">
    <source>
        <dbReference type="EMBL" id="QEY60827.1"/>
    </source>
</evidence>
<dbReference type="Proteomes" id="UP000327179">
    <property type="component" value="Chromosome"/>
</dbReference>
<dbReference type="Gene3D" id="3.30.470.30">
    <property type="entry name" value="DNA ligase/mRNA capping enzyme"/>
    <property type="match status" value="1"/>
</dbReference>
<dbReference type="Pfam" id="PF03120">
    <property type="entry name" value="OB_DNA_ligase"/>
    <property type="match status" value="1"/>
</dbReference>
<protein>
    <recommendedName>
        <fullName evidence="7">DNA ligase B</fullName>
        <ecNumber evidence="7">6.5.1.2</ecNumber>
    </recommendedName>
    <alternativeName>
        <fullName evidence="7">Polydeoxyribonucleotide synthase [NAD(+)] B</fullName>
    </alternativeName>
</protein>
<dbReference type="InterPro" id="IPR020923">
    <property type="entry name" value="DNA_ligase_B"/>
</dbReference>
<evidence type="ECO:0000256" key="6">
    <source>
        <dbReference type="ARBA" id="ARBA00034005"/>
    </source>
</evidence>
<dbReference type="GO" id="GO:0006281">
    <property type="term" value="P:DNA repair"/>
    <property type="evidence" value="ECO:0007669"/>
    <property type="project" value="UniProtKB-KW"/>
</dbReference>
<dbReference type="InterPro" id="IPR004150">
    <property type="entry name" value="NAD_DNA_ligase_OB"/>
</dbReference>
<keyword evidence="1 7" id="KW-0436">Ligase</keyword>
<dbReference type="PROSITE" id="PS01056">
    <property type="entry name" value="DNA_LIGASE_N2"/>
    <property type="match status" value="1"/>
</dbReference>
<dbReference type="EC" id="6.5.1.2" evidence="7"/>
<dbReference type="InterPro" id="IPR050326">
    <property type="entry name" value="NAD_dep_DNA_ligaseB"/>
</dbReference>
<dbReference type="SUPFAM" id="SSF56091">
    <property type="entry name" value="DNA ligase/mRNA capping enzyme, catalytic domain"/>
    <property type="match status" value="1"/>
</dbReference>
<feature type="domain" description="NAD-dependent DNA ligase N-terminal" evidence="9">
    <location>
        <begin position="27"/>
        <end position="426"/>
    </location>
</feature>
<evidence type="ECO:0000256" key="8">
    <source>
        <dbReference type="SAM" id="SignalP"/>
    </source>
</evidence>
<dbReference type="InterPro" id="IPR012340">
    <property type="entry name" value="NA-bd_OB-fold"/>
</dbReference>
<evidence type="ECO:0000256" key="2">
    <source>
        <dbReference type="ARBA" id="ARBA00022705"/>
    </source>
</evidence>
<feature type="active site" description="N6-AMP-lysine intermediate" evidence="7">
    <location>
        <position position="124"/>
    </location>
</feature>
<dbReference type="SUPFAM" id="SSF47781">
    <property type="entry name" value="RuvA domain 2-like"/>
    <property type="match status" value="1"/>
</dbReference>
<comment type="similarity">
    <text evidence="7">Belongs to the NAD-dependent DNA ligase family. LigB subfamily.</text>
</comment>
<reference evidence="10 11" key="1">
    <citation type="submission" date="2019-08" db="EMBL/GenBank/DDBJ databases">
        <title>Whole-genome Sequencing of e-waste polymer degrading bacterium Pseudomonas sp. strain PE08.</title>
        <authorList>
            <person name="Kirdat K."/>
            <person name="Debbarma P."/>
            <person name="Narawade N."/>
            <person name="Suyal D."/>
            <person name="Thorat V."/>
            <person name="Shouche Y."/>
            <person name="Goel R."/>
            <person name="Yadav A."/>
        </authorList>
    </citation>
    <scope>NUCLEOTIDE SEQUENCE [LARGE SCALE GENOMIC DNA]</scope>
    <source>
        <strain evidence="10 11">PE08</strain>
    </source>
</reference>
<feature type="chain" id="PRO_5023911896" description="DNA ligase B" evidence="8">
    <location>
        <begin position="18"/>
        <end position="556"/>
    </location>
</feature>
<accession>A0A5J6QEE4</accession>
<evidence type="ECO:0000256" key="7">
    <source>
        <dbReference type="HAMAP-Rule" id="MF_01587"/>
    </source>
</evidence>
<dbReference type="InterPro" id="IPR013839">
    <property type="entry name" value="DNAligase_adenylation"/>
</dbReference>
<proteinExistence type="inferred from homology"/>
<keyword evidence="4 7" id="KW-0520">NAD</keyword>
<keyword evidence="5 7" id="KW-0234">DNA repair</keyword>
<feature type="signal peptide" evidence="8">
    <location>
        <begin position="1"/>
        <end position="17"/>
    </location>
</feature>